<protein>
    <submittedName>
        <fullName evidence="2">Protein-ADP-ribose hydrolase</fullName>
    </submittedName>
</protein>
<dbReference type="PANTHER" id="PTHR11106">
    <property type="entry name" value="GANGLIOSIDE INDUCED DIFFERENTIATION ASSOCIATED PROTEIN 2-RELATED"/>
    <property type="match status" value="1"/>
</dbReference>
<dbReference type="Gene3D" id="3.40.220.10">
    <property type="entry name" value="Leucine Aminopeptidase, subunit E, domain 1"/>
    <property type="match status" value="1"/>
</dbReference>
<reference evidence="2 3" key="1">
    <citation type="submission" date="2024-04" db="EMBL/GenBank/DDBJ databases">
        <title>Defined microbial consortia suppress multidrug-resistant proinflammatory Enterobacteriaceae via ecological control.</title>
        <authorList>
            <person name="Furuichi M."/>
            <person name="Kawaguchi T."/>
            <person name="Pust M."/>
            <person name="Yasuma K."/>
            <person name="Plichta D."/>
            <person name="Hasegawa N."/>
            <person name="Ohya T."/>
            <person name="Bhattarai S."/>
            <person name="Sasajima S."/>
            <person name="Aoto Y."/>
            <person name="Tuganbaev T."/>
            <person name="Yaginuma M."/>
            <person name="Ueda M."/>
            <person name="Okahashi N."/>
            <person name="Amafuji K."/>
            <person name="Kiridooshi Y."/>
            <person name="Sugita K."/>
            <person name="Strazar M."/>
            <person name="Skelly A."/>
            <person name="Suda W."/>
            <person name="Hattori M."/>
            <person name="Nakamoto N."/>
            <person name="Caballero S."/>
            <person name="Norman J."/>
            <person name="Olle B."/>
            <person name="Tanoue T."/>
            <person name="Arita M."/>
            <person name="Bucci V."/>
            <person name="Atarashi K."/>
            <person name="Xavier R."/>
            <person name="Honda K."/>
        </authorList>
    </citation>
    <scope>NUCLEOTIDE SEQUENCE [LARGE SCALE GENOMIC DNA]</scope>
    <source>
        <strain evidence="3">k04-0078-D8-1</strain>
    </source>
</reference>
<evidence type="ECO:0000313" key="3">
    <source>
        <dbReference type="Proteomes" id="UP001600943"/>
    </source>
</evidence>
<accession>A0ABQ0BF93</accession>
<dbReference type="GO" id="GO:0016787">
    <property type="term" value="F:hydrolase activity"/>
    <property type="evidence" value="ECO:0007669"/>
    <property type="project" value="UniProtKB-KW"/>
</dbReference>
<organism evidence="2 3">
    <name type="scientific">Blautia hominis</name>
    <dbReference type="NCBI Taxonomy" id="2025493"/>
    <lineage>
        <taxon>Bacteria</taxon>
        <taxon>Bacillati</taxon>
        <taxon>Bacillota</taxon>
        <taxon>Clostridia</taxon>
        <taxon>Lachnospirales</taxon>
        <taxon>Lachnospiraceae</taxon>
        <taxon>Blautia</taxon>
    </lineage>
</organism>
<sequence length="273" mass="30801">MKAKDMSQEERLEYLIQYLCRDSVRYKSLRVEKAERRATLRSLMNIRMPGPVSEEFLEIQDAFLQQEAAEKGIVQVEAIPTIQEAYGINGKLGSRISLWQGDITRLSVDAIVNAANSGMLGCFVPCHGCIDNAIHSAAGLGLREECGEIMERQGYEEATGKAKITGAYNLPCRYVLHTVGPIVYEALTEHHCRQLSSCYESCLSLAEKNGLDSVAFCCISTGEFHFPNEKAAEIAVETVREWLEHSRIERVVFNVFKDEDLEIYEKVLRDRLQ</sequence>
<dbReference type="Proteomes" id="UP001600943">
    <property type="component" value="Unassembled WGS sequence"/>
</dbReference>
<dbReference type="CDD" id="cd02908">
    <property type="entry name" value="Macro_OAADPr_deacetylase"/>
    <property type="match status" value="1"/>
</dbReference>
<dbReference type="NCBIfam" id="NF003163">
    <property type="entry name" value="PRK04143.1"/>
    <property type="match status" value="1"/>
</dbReference>
<evidence type="ECO:0000259" key="1">
    <source>
        <dbReference type="PROSITE" id="PS51154"/>
    </source>
</evidence>
<dbReference type="SMART" id="SM00506">
    <property type="entry name" value="A1pp"/>
    <property type="match status" value="1"/>
</dbReference>
<dbReference type="PANTHER" id="PTHR11106:SF27">
    <property type="entry name" value="MACRO DOMAIN-CONTAINING PROTEIN"/>
    <property type="match status" value="1"/>
</dbReference>
<comment type="caution">
    <text evidence="2">The sequence shown here is derived from an EMBL/GenBank/DDBJ whole genome shotgun (WGS) entry which is preliminary data.</text>
</comment>
<keyword evidence="2" id="KW-0378">Hydrolase</keyword>
<feature type="domain" description="Macro" evidence="1">
    <location>
        <begin position="83"/>
        <end position="272"/>
    </location>
</feature>
<dbReference type="InterPro" id="IPR002589">
    <property type="entry name" value="Macro_dom"/>
</dbReference>
<dbReference type="InterPro" id="IPR043472">
    <property type="entry name" value="Macro_dom-like"/>
</dbReference>
<evidence type="ECO:0000313" key="2">
    <source>
        <dbReference type="EMBL" id="GAA6410131.1"/>
    </source>
</evidence>
<proteinExistence type="predicted"/>
<dbReference type="Pfam" id="PF01661">
    <property type="entry name" value="Macro"/>
    <property type="match status" value="1"/>
</dbReference>
<dbReference type="SUPFAM" id="SSF52949">
    <property type="entry name" value="Macro domain-like"/>
    <property type="match status" value="1"/>
</dbReference>
<keyword evidence="3" id="KW-1185">Reference proteome</keyword>
<dbReference type="RefSeq" id="WP_390408324.1">
    <property type="nucleotide sequence ID" value="NZ_BAABYW010000001.1"/>
</dbReference>
<name>A0ABQ0BF93_9FIRM</name>
<dbReference type="PROSITE" id="PS51154">
    <property type="entry name" value="MACRO"/>
    <property type="match status" value="1"/>
</dbReference>
<dbReference type="EMBL" id="BAABYW010000001">
    <property type="protein sequence ID" value="GAA6410131.1"/>
    <property type="molecule type" value="Genomic_DNA"/>
</dbReference>
<gene>
    <name evidence="2" type="ORF">K040078D81_42480</name>
</gene>